<dbReference type="InterPro" id="IPR004089">
    <property type="entry name" value="MCPsignal_dom"/>
</dbReference>
<reference evidence="12 13" key="1">
    <citation type="submission" date="2016-08" db="EMBL/GenBank/DDBJ databases">
        <title>Complete Genome Sequence Of The Indigo Reducing Clostridium isatidis DSM15098.</title>
        <authorList>
            <person name="Little G.T."/>
            <person name="Minton N.P."/>
        </authorList>
    </citation>
    <scope>NUCLEOTIDE SEQUENCE [LARGE SCALE GENOMIC DNA]</scope>
    <source>
        <strain evidence="12 13">DSM 15098</strain>
    </source>
</reference>
<evidence type="ECO:0000259" key="11">
    <source>
        <dbReference type="PROSITE" id="PS50885"/>
    </source>
</evidence>
<dbReference type="KEGG" id="cia:BEN51_02065"/>
<dbReference type="SUPFAM" id="SSF103190">
    <property type="entry name" value="Sensory domain-like"/>
    <property type="match status" value="1"/>
</dbReference>
<dbReference type="GO" id="GO:0007165">
    <property type="term" value="P:signal transduction"/>
    <property type="evidence" value="ECO:0007669"/>
    <property type="project" value="UniProtKB-KW"/>
</dbReference>
<comment type="subcellular location">
    <subcellularLocation>
        <location evidence="1">Cell membrane</location>
        <topology evidence="1">Multi-pass membrane protein</topology>
    </subcellularLocation>
</comment>
<keyword evidence="5 9" id="KW-0472">Membrane</keyword>
<dbReference type="PROSITE" id="PS50111">
    <property type="entry name" value="CHEMOTAXIS_TRANSDUC_2"/>
    <property type="match status" value="1"/>
</dbReference>
<dbReference type="SUPFAM" id="SSF58104">
    <property type="entry name" value="Methyl-accepting chemotaxis protein (MCP) signaling domain"/>
    <property type="match status" value="1"/>
</dbReference>
<evidence type="ECO:0000256" key="4">
    <source>
        <dbReference type="ARBA" id="ARBA00022989"/>
    </source>
</evidence>
<keyword evidence="13" id="KW-1185">Reference proteome</keyword>
<dbReference type="InterPro" id="IPR003660">
    <property type="entry name" value="HAMP_dom"/>
</dbReference>
<dbReference type="SMART" id="SM00283">
    <property type="entry name" value="MA"/>
    <property type="match status" value="1"/>
</dbReference>
<proteinExistence type="inferred from homology"/>
<dbReference type="Gene3D" id="1.10.287.950">
    <property type="entry name" value="Methyl-accepting chemotaxis protein"/>
    <property type="match status" value="1"/>
</dbReference>
<dbReference type="GO" id="GO:0005886">
    <property type="term" value="C:plasma membrane"/>
    <property type="evidence" value="ECO:0007669"/>
    <property type="project" value="UniProtKB-SubCell"/>
</dbReference>
<evidence type="ECO:0000313" key="13">
    <source>
        <dbReference type="Proteomes" id="UP000264883"/>
    </source>
</evidence>
<dbReference type="PRINTS" id="PR00260">
    <property type="entry name" value="CHEMTRNSDUCR"/>
</dbReference>
<feature type="transmembrane region" description="Helical" evidence="9">
    <location>
        <begin position="177"/>
        <end position="205"/>
    </location>
</feature>
<comment type="similarity">
    <text evidence="7">Belongs to the methyl-accepting chemotaxis (MCP) protein family.</text>
</comment>
<evidence type="ECO:0000256" key="5">
    <source>
        <dbReference type="ARBA" id="ARBA00023136"/>
    </source>
</evidence>
<evidence type="ECO:0000256" key="8">
    <source>
        <dbReference type="PROSITE-ProRule" id="PRU00284"/>
    </source>
</evidence>
<dbReference type="PANTHER" id="PTHR32089">
    <property type="entry name" value="METHYL-ACCEPTING CHEMOTAXIS PROTEIN MCPB"/>
    <property type="match status" value="1"/>
</dbReference>
<evidence type="ECO:0000256" key="6">
    <source>
        <dbReference type="ARBA" id="ARBA00023224"/>
    </source>
</evidence>
<feature type="domain" description="Methyl-accepting transducer" evidence="10">
    <location>
        <begin position="276"/>
        <end position="526"/>
    </location>
</feature>
<keyword evidence="4 9" id="KW-1133">Transmembrane helix</keyword>
<keyword evidence="3 9" id="KW-0812">Transmembrane</keyword>
<feature type="transmembrane region" description="Helical" evidence="9">
    <location>
        <begin position="12"/>
        <end position="32"/>
    </location>
</feature>
<dbReference type="Proteomes" id="UP000264883">
    <property type="component" value="Chromosome"/>
</dbReference>
<keyword evidence="2" id="KW-1003">Cell membrane</keyword>
<evidence type="ECO:0008006" key="14">
    <source>
        <dbReference type="Google" id="ProtNLM"/>
    </source>
</evidence>
<keyword evidence="6 8" id="KW-0807">Transducer</keyword>
<evidence type="ECO:0000256" key="3">
    <source>
        <dbReference type="ARBA" id="ARBA00022692"/>
    </source>
</evidence>
<gene>
    <name evidence="12" type="ORF">BEN51_02065</name>
</gene>
<evidence type="ECO:0000313" key="12">
    <source>
        <dbReference type="EMBL" id="ASW42314.1"/>
    </source>
</evidence>
<dbReference type="PROSITE" id="PS50885">
    <property type="entry name" value="HAMP"/>
    <property type="match status" value="1"/>
</dbReference>
<dbReference type="GO" id="GO:0006935">
    <property type="term" value="P:chemotaxis"/>
    <property type="evidence" value="ECO:0007669"/>
    <property type="project" value="InterPro"/>
</dbReference>
<dbReference type="InterPro" id="IPR004090">
    <property type="entry name" value="Chemotax_Me-accpt_rcpt"/>
</dbReference>
<evidence type="ECO:0000259" key="10">
    <source>
        <dbReference type="PROSITE" id="PS50111"/>
    </source>
</evidence>
<dbReference type="Pfam" id="PF17202">
    <property type="entry name" value="sCache_3_3"/>
    <property type="match status" value="1"/>
</dbReference>
<dbReference type="InterPro" id="IPR033463">
    <property type="entry name" value="sCache_3"/>
</dbReference>
<accession>A0A343J9V6</accession>
<dbReference type="GO" id="GO:0004888">
    <property type="term" value="F:transmembrane signaling receptor activity"/>
    <property type="evidence" value="ECO:0007669"/>
    <property type="project" value="InterPro"/>
</dbReference>
<dbReference type="Pfam" id="PF00015">
    <property type="entry name" value="MCPsignal"/>
    <property type="match status" value="1"/>
</dbReference>
<dbReference type="AlphaFoldDB" id="A0A343J9V6"/>
<sequence>MKMKIKEKILTIMTSILFSVVLVSIIVVYFNFNNYITENTLENQYNMSMNLINAKYEGDWSIKDNKLYKGDFLINDNNEIVDLIKESCQSEVTIFLNDTRVSTTIIEDNKRVIGTKANAEISSKVLSNDEKVKVNTELFNDKYKALYSPIKDKEGKIIGMFFLGIEKDIIWEEVKSILLNIIISSFIILIISTLIVTILTAKFIVNPLLKTSKYLDSLANGNLAFKISDFTLNRKDEFGIMANSLQKTKLALKNIIEKIQESANKALSQADNLASISEEISASSENVTSSIQEITFGINNQSEGLMKISNFTNDFSSTLENIISSIDDVNIKINEIDNMVNNNKIQMDNLSDYINYTKEEFNDYKEKISDFGNKVNRISEIANLINSIAEQTNLLALNAAIEAARAGEHGKGFAVVAEQVRKLAEESQNSSKNINALVSELTKDSKSMISNSIVLDDKLTEEIKIINETVNSFNDIFEAINMITPKVNDITLNSISINNSKNEIVTNIEEAASVSEEISASSEEILSLSEELNATTNDVAATTQHLKDMNDTLIELLSTFKL</sequence>
<feature type="domain" description="HAMP" evidence="11">
    <location>
        <begin position="202"/>
        <end position="257"/>
    </location>
</feature>
<dbReference type="InterPro" id="IPR029151">
    <property type="entry name" value="Sensor-like_sf"/>
</dbReference>
<dbReference type="Gene3D" id="6.10.340.10">
    <property type="match status" value="1"/>
</dbReference>
<evidence type="ECO:0000256" key="2">
    <source>
        <dbReference type="ARBA" id="ARBA00022475"/>
    </source>
</evidence>
<dbReference type="EMBL" id="CP016786">
    <property type="protein sequence ID" value="ASW42314.1"/>
    <property type="molecule type" value="Genomic_DNA"/>
</dbReference>
<dbReference type="PANTHER" id="PTHR32089:SF112">
    <property type="entry name" value="LYSOZYME-LIKE PROTEIN-RELATED"/>
    <property type="match status" value="1"/>
</dbReference>
<organism evidence="12 13">
    <name type="scientific">Clostridium isatidis</name>
    <dbReference type="NCBI Taxonomy" id="182773"/>
    <lineage>
        <taxon>Bacteria</taxon>
        <taxon>Bacillati</taxon>
        <taxon>Bacillota</taxon>
        <taxon>Clostridia</taxon>
        <taxon>Eubacteriales</taxon>
        <taxon>Clostridiaceae</taxon>
        <taxon>Clostridium</taxon>
    </lineage>
</organism>
<evidence type="ECO:0000256" key="7">
    <source>
        <dbReference type="ARBA" id="ARBA00029447"/>
    </source>
</evidence>
<evidence type="ECO:0000256" key="9">
    <source>
        <dbReference type="SAM" id="Phobius"/>
    </source>
</evidence>
<name>A0A343J9V6_9CLOT</name>
<evidence type="ECO:0000256" key="1">
    <source>
        <dbReference type="ARBA" id="ARBA00004651"/>
    </source>
</evidence>
<protein>
    <recommendedName>
        <fullName evidence="14">Chemotaxis protein</fullName>
    </recommendedName>
</protein>